<dbReference type="PANTHER" id="PTHR34069:SF2">
    <property type="entry name" value="BETA-KETOACYL-[ACYL-CARRIER-PROTEIN] SYNTHASE III"/>
    <property type="match status" value="1"/>
</dbReference>
<keyword evidence="6" id="KW-1185">Reference proteome</keyword>
<dbReference type="GO" id="GO:0006633">
    <property type="term" value="P:fatty acid biosynthetic process"/>
    <property type="evidence" value="ECO:0007669"/>
    <property type="project" value="InterPro"/>
</dbReference>
<dbReference type="InterPro" id="IPR013747">
    <property type="entry name" value="ACP_syn_III_C"/>
</dbReference>
<accession>A0A2A2G984</accession>
<proteinExistence type="predicted"/>
<evidence type="ECO:0000259" key="3">
    <source>
        <dbReference type="Pfam" id="PF08541"/>
    </source>
</evidence>
<dbReference type="OrthoDB" id="1704808at2"/>
<evidence type="ECO:0000256" key="2">
    <source>
        <dbReference type="ARBA" id="ARBA00023315"/>
    </source>
</evidence>
<evidence type="ECO:0000256" key="1">
    <source>
        <dbReference type="ARBA" id="ARBA00022679"/>
    </source>
</evidence>
<dbReference type="RefSeq" id="WP_095606282.1">
    <property type="nucleotide sequence ID" value="NZ_NSKE01000005.1"/>
</dbReference>
<evidence type="ECO:0000313" key="6">
    <source>
        <dbReference type="Proteomes" id="UP000218831"/>
    </source>
</evidence>
<dbReference type="SUPFAM" id="SSF53901">
    <property type="entry name" value="Thiolase-like"/>
    <property type="match status" value="2"/>
</dbReference>
<feature type="domain" description="Beta-ketoacyl-[acyl-carrier-protein] synthase III N-terminal" evidence="4">
    <location>
        <begin position="108"/>
        <end position="187"/>
    </location>
</feature>
<dbReference type="EMBL" id="NSKE01000005">
    <property type="protein sequence ID" value="PAU94151.1"/>
    <property type="molecule type" value="Genomic_DNA"/>
</dbReference>
<keyword evidence="1" id="KW-0808">Transferase</keyword>
<dbReference type="Pfam" id="PF08541">
    <property type="entry name" value="ACP_syn_III_C"/>
    <property type="match status" value="1"/>
</dbReference>
<sequence>MRHSRIIASGSYAPDRVIKNEWFNEQLGEDVDTWLRENLTIRERRWMEEDQSTSDLCVEAGKAALEMAGLEKEDIDLLIIATDTPDFISPSTASVVQQKLGLSKATSMDTNTACAGFPTALTLANSMMVTDSVYQKVMVIGAYGMSRFLDLNDKKTVTLFADGAGAVILEPAENKEEGFLASDLRTKPEYYKHMGIYGGGAAAPAARSESQGDIQCLQFVEKFPKEINPQVWTDMIRTVAEKGDFNTDDIAGAYMTQININQIWETMDNLSLKRETAPTIMDKFGYTGSAAIPMVFDKALRSDSVSKGDILVFVGSGGGLHFGACAYRW</sequence>
<evidence type="ECO:0000313" key="5">
    <source>
        <dbReference type="EMBL" id="PAU94151.1"/>
    </source>
</evidence>
<dbReference type="AlphaFoldDB" id="A0A2A2G984"/>
<keyword evidence="2" id="KW-0012">Acyltransferase</keyword>
<dbReference type="InterPro" id="IPR016039">
    <property type="entry name" value="Thiolase-like"/>
</dbReference>
<name>A0A2A2G984_9BACT</name>
<reference evidence="5 6" key="1">
    <citation type="submission" date="2017-08" db="EMBL/GenBank/DDBJ databases">
        <title>Aliifodinibius alkalisoli sp. nov., isolated from saline alkaline soil.</title>
        <authorList>
            <person name="Liu D."/>
            <person name="Zhang G."/>
        </authorList>
    </citation>
    <scope>NUCLEOTIDE SEQUENCE [LARGE SCALE GENOMIC DNA]</scope>
    <source>
        <strain evidence="5 6">WN023</strain>
    </source>
</reference>
<dbReference type="GO" id="GO:0044550">
    <property type="term" value="P:secondary metabolite biosynthetic process"/>
    <property type="evidence" value="ECO:0007669"/>
    <property type="project" value="TreeGrafter"/>
</dbReference>
<dbReference type="Gene3D" id="3.40.47.10">
    <property type="match status" value="1"/>
</dbReference>
<dbReference type="Proteomes" id="UP000218831">
    <property type="component" value="Unassembled WGS sequence"/>
</dbReference>
<dbReference type="InterPro" id="IPR013751">
    <property type="entry name" value="ACP_syn_III_N"/>
</dbReference>
<dbReference type="Pfam" id="PF08545">
    <property type="entry name" value="ACP_syn_III"/>
    <property type="match status" value="1"/>
</dbReference>
<dbReference type="GO" id="GO:0004315">
    <property type="term" value="F:3-oxoacyl-[acyl-carrier-protein] synthase activity"/>
    <property type="evidence" value="ECO:0007669"/>
    <property type="project" value="InterPro"/>
</dbReference>
<dbReference type="PANTHER" id="PTHR34069">
    <property type="entry name" value="3-OXOACYL-[ACYL-CARRIER-PROTEIN] SYNTHASE 3"/>
    <property type="match status" value="1"/>
</dbReference>
<evidence type="ECO:0000259" key="4">
    <source>
        <dbReference type="Pfam" id="PF08545"/>
    </source>
</evidence>
<dbReference type="CDD" id="cd00830">
    <property type="entry name" value="KAS_III"/>
    <property type="match status" value="1"/>
</dbReference>
<protein>
    <submittedName>
        <fullName evidence="5">3-ketoacyl-ACP synthase</fullName>
    </submittedName>
</protein>
<feature type="domain" description="Beta-ketoacyl-[acyl-carrier-protein] synthase III C-terminal" evidence="3">
    <location>
        <begin position="242"/>
        <end position="329"/>
    </location>
</feature>
<organism evidence="5 6">
    <name type="scientific">Fodinibius salipaludis</name>
    <dbReference type="NCBI Taxonomy" id="2032627"/>
    <lineage>
        <taxon>Bacteria</taxon>
        <taxon>Pseudomonadati</taxon>
        <taxon>Balneolota</taxon>
        <taxon>Balneolia</taxon>
        <taxon>Balneolales</taxon>
        <taxon>Balneolaceae</taxon>
        <taxon>Fodinibius</taxon>
    </lineage>
</organism>
<gene>
    <name evidence="5" type="ORF">CK503_08025</name>
</gene>
<comment type="caution">
    <text evidence="5">The sequence shown here is derived from an EMBL/GenBank/DDBJ whole genome shotgun (WGS) entry which is preliminary data.</text>
</comment>